<keyword evidence="2" id="KW-1185">Reference proteome</keyword>
<evidence type="ECO:0000313" key="2">
    <source>
        <dbReference type="Proteomes" id="UP001631993"/>
    </source>
</evidence>
<accession>A0ABW9IBL8</accession>
<dbReference type="Proteomes" id="UP001631993">
    <property type="component" value="Unassembled WGS sequence"/>
</dbReference>
<evidence type="ECO:0000313" key="1">
    <source>
        <dbReference type="EMBL" id="MFM9645030.1"/>
    </source>
</evidence>
<dbReference type="EMBL" id="JBJVNE010000001">
    <property type="protein sequence ID" value="MFM9645030.1"/>
    <property type="molecule type" value="Genomic_DNA"/>
</dbReference>
<comment type="caution">
    <text evidence="1">The sequence shown here is derived from an EMBL/GenBank/DDBJ whole genome shotgun (WGS) entry which is preliminary data.</text>
</comment>
<gene>
    <name evidence="1" type="ORF">ACKI1S_02585</name>
</gene>
<organism evidence="1 2">
    <name type="scientific">Streptomyces galilaeus</name>
    <dbReference type="NCBI Taxonomy" id="33899"/>
    <lineage>
        <taxon>Bacteria</taxon>
        <taxon>Bacillati</taxon>
        <taxon>Actinomycetota</taxon>
        <taxon>Actinomycetes</taxon>
        <taxon>Kitasatosporales</taxon>
        <taxon>Streptomycetaceae</taxon>
        <taxon>Streptomyces</taxon>
    </lineage>
</organism>
<dbReference type="RefSeq" id="WP_369279161.1">
    <property type="nucleotide sequence ID" value="NZ_JBJVMW010000021.1"/>
</dbReference>
<sequence length="136" mass="14963">MNGSDWASILTNPRFLGELYAGCPPTPEQCGLFYVHLDERGDSATLGFETRLLPAAPRPEWREKPYNRLEFYLLLSGLTGFVVDGWGPAEAASFDITAVSDKEIAVRLGSGQGGIRFRASSVRLTRTRVYLAAEAH</sequence>
<name>A0ABW9IBL8_STRGJ</name>
<dbReference type="InterPro" id="IPR028957">
    <property type="entry name" value="Imm50"/>
</dbReference>
<protein>
    <submittedName>
        <fullName evidence="1">Imm50 family immunity protein</fullName>
    </submittedName>
</protein>
<proteinExistence type="predicted"/>
<reference evidence="1 2" key="1">
    <citation type="submission" date="2024-12" db="EMBL/GenBank/DDBJ databases">
        <title>Forecasting of Potato common scab and diversities of Pathogenic streptomyces spp. in china.</title>
        <authorList>
            <person name="Handique U."/>
            <person name="Wu J."/>
        </authorList>
    </citation>
    <scope>NUCLEOTIDE SEQUENCE [LARGE SCALE GENOMIC DNA]</scope>
    <source>
        <strain evidence="1 2">ZRIMU1585</strain>
    </source>
</reference>
<dbReference type="Pfam" id="PF15594">
    <property type="entry name" value="Imm50"/>
    <property type="match status" value="1"/>
</dbReference>